<feature type="region of interest" description="Disordered" evidence="13">
    <location>
        <begin position="755"/>
        <end position="788"/>
    </location>
</feature>
<evidence type="ECO:0000313" key="15">
    <source>
        <dbReference type="EMBL" id="CAD7399584.1"/>
    </source>
</evidence>
<feature type="compositionally biased region" description="Polar residues" evidence="13">
    <location>
        <begin position="140"/>
        <end position="161"/>
    </location>
</feature>
<dbReference type="PRINTS" id="PR00380">
    <property type="entry name" value="KINESINHEAVY"/>
</dbReference>
<feature type="domain" description="Kinesin motor" evidence="14">
    <location>
        <begin position="212"/>
        <end position="529"/>
    </location>
</feature>
<keyword evidence="5 11" id="KW-0547">Nucleotide-binding</keyword>
<evidence type="ECO:0000256" key="4">
    <source>
        <dbReference type="ARBA" id="ARBA00022701"/>
    </source>
</evidence>
<dbReference type="Gene3D" id="2.60.200.20">
    <property type="match status" value="1"/>
</dbReference>
<dbReference type="PANTHER" id="PTHR47117:SF10">
    <property type="entry name" value="KINESIN-LIKE PROTEIN KIF1B"/>
    <property type="match status" value="1"/>
</dbReference>
<feature type="compositionally biased region" description="Basic and acidic residues" evidence="13">
    <location>
        <begin position="1256"/>
        <end position="1265"/>
    </location>
</feature>
<dbReference type="GO" id="GO:0048490">
    <property type="term" value="P:anterograde synaptic vesicle transport"/>
    <property type="evidence" value="ECO:0007669"/>
    <property type="project" value="UniProtKB-ARBA"/>
</dbReference>
<dbReference type="GO" id="GO:0051222">
    <property type="term" value="P:positive regulation of protein transport"/>
    <property type="evidence" value="ECO:0007669"/>
    <property type="project" value="UniProtKB-ARBA"/>
</dbReference>
<evidence type="ECO:0000259" key="14">
    <source>
        <dbReference type="PROSITE" id="PS50067"/>
    </source>
</evidence>
<dbReference type="FunFam" id="3.40.850.10:FF:000004">
    <property type="entry name" value="Kinesin-like protein isoform 2"/>
    <property type="match status" value="1"/>
</dbReference>
<evidence type="ECO:0000256" key="2">
    <source>
        <dbReference type="ARBA" id="ARBA00020751"/>
    </source>
</evidence>
<feature type="compositionally biased region" description="Basic and acidic residues" evidence="13">
    <location>
        <begin position="755"/>
        <end position="779"/>
    </location>
</feature>
<dbReference type="InterPro" id="IPR049780">
    <property type="entry name" value="PH_KIFIA_KIFIB"/>
</dbReference>
<dbReference type="FunFam" id="2.30.29.30:FF:000204">
    <property type="entry name" value="kinesin-like protein unc-104 isoform X6"/>
    <property type="match status" value="1"/>
</dbReference>
<sequence length="1799" mass="202027">MASPQAITTCSGVDSSPQSHSLVSYKAALLLISKPSGQTLIATLSASVDTVLYVPDNLITTLPCRNLRMYLSTSDMIPSGLGAFFLLSVAIKPVTSSAVTGSICPSPKYSPSSASLRLISHCSSVSSSSVSSESNVSMSNCADSSHSPVSSVDRYSSNRTPLSTRVTTPLVPLARASNFHFPMQPLVPTFVPNFKILSHHWNRLSHSYLQIPHIVNPKVPPGTKDAIKNFNYDYSYWSHNVTDPNFSSQIMVYKDIGEEMLQHAFEGYNVCIFAYGQTGAGKSYTMMGRQEEEGQEGIIPQICKDLFNKIKSTSSTDLKYSVEVSYMEIYCERVRDLVNPKNKGNLRVREHPLLGPYVEDLSKLAVTSYQDIHDLIDEGNKARTVAATNMNETSSRSHAVFTIFFTQQRLDAATELTTEKVSKISLVDLAGSERADSTGAKGTRLKEGANINKSLTTLGKVISALAEVATKKKKKADHIPYRDSVLTWLLRENLGGNSKTAMIAAISPADINYDETLSTLRYADRAKQIVCKAVVNEDANAKLIRELKEEICRLRDLLKAEGIEMQQGDNGGSKLVKNDSERQITSSNSTIAEVAVDQLQASEKLIAELNESWEDKLKRTEVIRLQREAVFAEMGVAVKPDGITVGVFSPKKTPHLVNLNEDPSMSECLLYYIKDGVTRVGSAEANIPQDIQLSGSHILSEHCVFENKEGVITMTPQEGALCYVNGREVKEPVILKTGSRVILGKNHVFRFNHPEQARERREKVAPTDNSVPEKIEKSSPAETPGNGETVDWNFAQIELLEKQGIDLKVEMEKRLLVLEEQFRKEKEEADQLFAEQRKNYEARIDALQKQVEEQSMTMSMYSSYTPEDFNNEEDIFVNPLFDAECNWGDRQFQLAAWAFRKWKFHQFTSLRDDLWGNAIFLKEANAISVELKKKASYPVQFQFTLLTDTLYSPLPTDLLPCLEEDEDEERPYPRTIVAVEVQDTKNGATHYWTLEKLRQRLELMREMYHNEAELSPTSPDYNVESLTGGDPFYDRFPWFRMVGRAFVYLSNLMYPVPLIHKVAIVNEKGDVRGYLKVAVQAVIEEENSEYSSGVRQSARISFDDELFLGRKKSSLTLDRVVEGQGNLSEQAREKTEEQDGDADSGHGDSSVSSDVKEEELPEHLQVGNEFTFRVTVLQAVGICTEYADIFCQFNFLHRHDEAFSTEPVKNTGKGTPLGFYHVQNITVTVTKSFLDYLKCQPIVFEVFGHYQQHPLHKDAKQDGGHVRQPPKRMLPPSIPISQPVRSPKFGVLPSPSTSHVHAKYDVLVWFEICELAPNGEYVPAVVDHSDDLPCRGLFLLHQGIQRRLRVTIVHEAAPELRWRDVRELVVGRIRSTPECDSEDNDSSVLSLGLFPGEYLEVPGDDRCMFRFEAAWDSSLHNSALLNRVTPCNEQVYMTISAYLEIENCGRPAIITKDLSMIIYGRDARTGPRSLKHLFTGNYRNAEANRLSGVYELVLKRASEAGVQRRQRRVLDTSSTYVRGEENLHGWRPRGDSLIFDHQWELEKLTRLEEVERVRHTLLLRERLGIDKPSVPMTRSHDFTKSEKEVCNMVAKEGRASPAAVIKPDILSDKERDLSIKCIRLIQGRIPCKEFPLTKLNDVSPSEDTTDMSVSIISTASSIELNSPEKSGCPAPEQQMVVCAPPAPPPPGSQATGLVLYIPEMEEIRISPAVRRPYVFIFREEKDPVERALINLATAQVEYSEDQQAMVKVPNTFSVVTKHRGFLMQTLGDKEVHDWLYAINPLLAGQIRQNIQNAIK</sequence>
<keyword evidence="8 11" id="KW-0505">Motor protein</keyword>
<evidence type="ECO:0000256" key="1">
    <source>
        <dbReference type="ARBA" id="ARBA00004245"/>
    </source>
</evidence>
<evidence type="ECO:0000256" key="5">
    <source>
        <dbReference type="ARBA" id="ARBA00022741"/>
    </source>
</evidence>
<dbReference type="CDD" id="cd01233">
    <property type="entry name" value="PH_KIFIA_KIFIB"/>
    <property type="match status" value="1"/>
</dbReference>
<dbReference type="PANTHER" id="PTHR47117">
    <property type="entry name" value="STAR-RELATED LIPID TRANSFER PROTEIN 9"/>
    <property type="match status" value="1"/>
</dbReference>
<dbReference type="InterPro" id="IPR027417">
    <property type="entry name" value="P-loop_NTPase"/>
</dbReference>
<feature type="coiled-coil region" evidence="12">
    <location>
        <begin position="808"/>
        <end position="857"/>
    </location>
</feature>
<dbReference type="GO" id="GO:0005874">
    <property type="term" value="C:microtubule"/>
    <property type="evidence" value="ECO:0007669"/>
    <property type="project" value="UniProtKB-KW"/>
</dbReference>
<dbReference type="Pfam" id="PF00225">
    <property type="entry name" value="Kinesin"/>
    <property type="match status" value="1"/>
</dbReference>
<evidence type="ECO:0000256" key="8">
    <source>
        <dbReference type="ARBA" id="ARBA00023175"/>
    </source>
</evidence>
<dbReference type="SMART" id="SM00129">
    <property type="entry name" value="KISc"/>
    <property type="match status" value="1"/>
</dbReference>
<dbReference type="Pfam" id="PF00498">
    <property type="entry name" value="FHA"/>
    <property type="match status" value="1"/>
</dbReference>
<reference evidence="15" key="1">
    <citation type="submission" date="2020-11" db="EMBL/GenBank/DDBJ databases">
        <authorList>
            <person name="Tran Van P."/>
        </authorList>
    </citation>
    <scope>NUCLEOTIDE SEQUENCE</scope>
</reference>
<dbReference type="Gene3D" id="2.30.29.30">
    <property type="entry name" value="Pleckstrin-homology domain (PH domain)/Phosphotyrosine-binding domain (PTB)"/>
    <property type="match status" value="1"/>
</dbReference>
<dbReference type="FunFam" id="2.60.200.20:FF:000001">
    <property type="entry name" value="Kinesin family member 1B"/>
    <property type="match status" value="1"/>
</dbReference>
<dbReference type="InterPro" id="IPR036961">
    <property type="entry name" value="Kinesin_motor_dom_sf"/>
</dbReference>
<evidence type="ECO:0000256" key="6">
    <source>
        <dbReference type="ARBA" id="ARBA00022840"/>
    </source>
</evidence>
<evidence type="ECO:0000256" key="7">
    <source>
        <dbReference type="ARBA" id="ARBA00023054"/>
    </source>
</evidence>
<dbReference type="GO" id="GO:0030425">
    <property type="term" value="C:dendrite"/>
    <property type="evidence" value="ECO:0007669"/>
    <property type="project" value="UniProtKB-ARBA"/>
</dbReference>
<dbReference type="GO" id="GO:0005524">
    <property type="term" value="F:ATP binding"/>
    <property type="evidence" value="ECO:0007669"/>
    <property type="project" value="UniProtKB-UniRule"/>
</dbReference>
<dbReference type="PROSITE" id="PS50067">
    <property type="entry name" value="KINESIN_MOTOR_2"/>
    <property type="match status" value="1"/>
</dbReference>
<dbReference type="CDD" id="cd01365">
    <property type="entry name" value="KISc_KIF1A_KIF1B"/>
    <property type="match status" value="1"/>
</dbReference>
<dbReference type="Pfam" id="PF16183">
    <property type="entry name" value="Kinesin_assoc"/>
    <property type="match status" value="2"/>
</dbReference>
<dbReference type="InterPro" id="IPR019821">
    <property type="entry name" value="Kinesin_motor_CS"/>
</dbReference>
<evidence type="ECO:0000256" key="3">
    <source>
        <dbReference type="ARBA" id="ARBA00022490"/>
    </source>
</evidence>
<dbReference type="GO" id="GO:0051960">
    <property type="term" value="P:regulation of nervous system development"/>
    <property type="evidence" value="ECO:0007669"/>
    <property type="project" value="UniProtKB-ARBA"/>
</dbReference>
<dbReference type="GO" id="GO:0098793">
    <property type="term" value="C:presynapse"/>
    <property type="evidence" value="ECO:0007669"/>
    <property type="project" value="UniProtKB-ARBA"/>
</dbReference>
<dbReference type="SUPFAM" id="SSF52540">
    <property type="entry name" value="P-loop containing nucleoside triphosphate hydrolases"/>
    <property type="match status" value="1"/>
</dbReference>
<dbReference type="GO" id="GO:0008017">
    <property type="term" value="F:microtubule binding"/>
    <property type="evidence" value="ECO:0007669"/>
    <property type="project" value="InterPro"/>
</dbReference>
<dbReference type="Pfam" id="PF12423">
    <property type="entry name" value="KIF1B"/>
    <property type="match status" value="1"/>
</dbReference>
<dbReference type="GO" id="GO:0016192">
    <property type="term" value="P:vesicle-mediated transport"/>
    <property type="evidence" value="ECO:0007669"/>
    <property type="project" value="UniProtKB-ARBA"/>
</dbReference>
<evidence type="ECO:0000256" key="9">
    <source>
        <dbReference type="ARBA" id="ARBA00023212"/>
    </source>
</evidence>
<keyword evidence="7 12" id="KW-0175">Coiled coil</keyword>
<feature type="region of interest" description="Disordered" evidence="13">
    <location>
        <begin position="1256"/>
        <end position="1278"/>
    </location>
</feature>
<protein>
    <recommendedName>
        <fullName evidence="2">Kinesin-like protein unc-104</fullName>
    </recommendedName>
</protein>
<dbReference type="GO" id="GO:0021700">
    <property type="term" value="P:developmental maturation"/>
    <property type="evidence" value="ECO:0007669"/>
    <property type="project" value="UniProtKB-ARBA"/>
</dbReference>
<dbReference type="InterPro" id="IPR022164">
    <property type="entry name" value="Kinesin-like"/>
</dbReference>
<dbReference type="GO" id="GO:1904115">
    <property type="term" value="C:axon cytoplasm"/>
    <property type="evidence" value="ECO:0007669"/>
    <property type="project" value="GOC"/>
</dbReference>
<accession>A0A7R9CRH7</accession>
<dbReference type="InterPro" id="IPR000253">
    <property type="entry name" value="FHA_dom"/>
</dbReference>
<dbReference type="GO" id="GO:0008582">
    <property type="term" value="P:regulation of synaptic assembly at neuromuscular junction"/>
    <property type="evidence" value="ECO:0007669"/>
    <property type="project" value="UniProtKB-ARBA"/>
</dbReference>
<keyword evidence="4" id="KW-0493">Microtubule</keyword>
<feature type="compositionally biased region" description="Low complexity" evidence="13">
    <location>
        <begin position="130"/>
        <end position="139"/>
    </location>
</feature>
<dbReference type="GO" id="GO:0010975">
    <property type="term" value="P:regulation of neuron projection development"/>
    <property type="evidence" value="ECO:0007669"/>
    <property type="project" value="UniProtKB-ARBA"/>
</dbReference>
<dbReference type="Gene3D" id="6.10.250.2520">
    <property type="match status" value="1"/>
</dbReference>
<keyword evidence="9" id="KW-0206">Cytoskeleton</keyword>
<dbReference type="Gene3D" id="3.40.850.10">
    <property type="entry name" value="Kinesin motor domain"/>
    <property type="match status" value="1"/>
</dbReference>
<evidence type="ECO:0000256" key="12">
    <source>
        <dbReference type="SAM" id="Coils"/>
    </source>
</evidence>
<dbReference type="InterPro" id="IPR032405">
    <property type="entry name" value="Kinesin_assoc"/>
</dbReference>
<evidence type="ECO:0000256" key="11">
    <source>
        <dbReference type="PROSITE-ProRule" id="PRU00283"/>
    </source>
</evidence>
<dbReference type="GO" id="GO:0003777">
    <property type="term" value="F:microtubule motor activity"/>
    <property type="evidence" value="ECO:0007669"/>
    <property type="project" value="InterPro"/>
</dbReference>
<dbReference type="SUPFAM" id="SSF50729">
    <property type="entry name" value="PH domain-like"/>
    <property type="match status" value="1"/>
</dbReference>
<dbReference type="Pfam" id="PF12473">
    <property type="entry name" value="DUF3694"/>
    <property type="match status" value="1"/>
</dbReference>
<dbReference type="EMBL" id="OD000867">
    <property type="protein sequence ID" value="CAD7399584.1"/>
    <property type="molecule type" value="Genomic_DNA"/>
</dbReference>
<dbReference type="InterPro" id="IPR022140">
    <property type="entry name" value="Kinesin-like_KIF1-typ"/>
</dbReference>
<dbReference type="InterPro" id="IPR001752">
    <property type="entry name" value="Kinesin_motor_dom"/>
</dbReference>
<organism evidence="15">
    <name type="scientific">Timema poppense</name>
    <name type="common">Walking stick</name>
    <dbReference type="NCBI Taxonomy" id="170557"/>
    <lineage>
        <taxon>Eukaryota</taxon>
        <taxon>Metazoa</taxon>
        <taxon>Ecdysozoa</taxon>
        <taxon>Arthropoda</taxon>
        <taxon>Hexapoda</taxon>
        <taxon>Insecta</taxon>
        <taxon>Pterygota</taxon>
        <taxon>Neoptera</taxon>
        <taxon>Polyneoptera</taxon>
        <taxon>Phasmatodea</taxon>
        <taxon>Timematodea</taxon>
        <taxon>Timematoidea</taxon>
        <taxon>Timematidae</taxon>
        <taxon>Timema</taxon>
    </lineage>
</organism>
<keyword evidence="6 11" id="KW-0067">ATP-binding</keyword>
<comment type="function">
    <text evidence="10">Required for presynaptic maturation, has a role in axonal transport of dense-core vesicles carrying synaptic vesicle precursors, components required for the morphological transformation of axonal growth cones to mature boutons.</text>
</comment>
<proteinExistence type="inferred from homology"/>
<dbReference type="CDD" id="cd22705">
    <property type="entry name" value="FHA_KIF1"/>
    <property type="match status" value="1"/>
</dbReference>
<dbReference type="GO" id="GO:0040012">
    <property type="term" value="P:regulation of locomotion"/>
    <property type="evidence" value="ECO:0007669"/>
    <property type="project" value="UniProtKB-ARBA"/>
</dbReference>
<evidence type="ECO:0000256" key="10">
    <source>
        <dbReference type="ARBA" id="ARBA00056070"/>
    </source>
</evidence>
<name>A0A7R9CRH7_TIMPO</name>
<dbReference type="InterPro" id="IPR011993">
    <property type="entry name" value="PH-like_dom_sf"/>
</dbReference>
<dbReference type="InterPro" id="IPR008984">
    <property type="entry name" value="SMAD_FHA_dom_sf"/>
</dbReference>
<feature type="binding site" evidence="11">
    <location>
        <begin position="276"/>
        <end position="283"/>
    </location>
    <ligand>
        <name>ATP</name>
        <dbReference type="ChEBI" id="CHEBI:30616"/>
    </ligand>
</feature>
<evidence type="ECO:0000256" key="13">
    <source>
        <dbReference type="SAM" id="MobiDB-lite"/>
    </source>
</evidence>
<comment type="similarity">
    <text evidence="11">Belongs to the TRAFAC class myosin-kinesin ATPase superfamily. Kinesin family.</text>
</comment>
<dbReference type="PROSITE" id="PS00411">
    <property type="entry name" value="KINESIN_MOTOR_1"/>
    <property type="match status" value="1"/>
</dbReference>
<keyword evidence="3" id="KW-0963">Cytoplasm</keyword>
<feature type="region of interest" description="Disordered" evidence="13">
    <location>
        <begin position="1125"/>
        <end position="1158"/>
    </location>
</feature>
<dbReference type="SUPFAM" id="SSF49879">
    <property type="entry name" value="SMAD/FHA domain"/>
    <property type="match status" value="1"/>
</dbReference>
<feature type="region of interest" description="Disordered" evidence="13">
    <location>
        <begin position="130"/>
        <end position="161"/>
    </location>
</feature>
<gene>
    <name evidence="15" type="ORF">TPSB3V08_LOCUS2227</name>
</gene>
<comment type="subcellular location">
    <subcellularLocation>
        <location evidence="1">Cytoplasm</location>
        <location evidence="1">Cytoskeleton</location>
    </subcellularLocation>
</comment>